<comment type="caution">
    <text evidence="8">The sequence shown here is derived from an EMBL/GenBank/DDBJ whole genome shotgun (WGS) entry which is preliminary data.</text>
</comment>
<dbReference type="InterPro" id="IPR027417">
    <property type="entry name" value="P-loop_NTPase"/>
</dbReference>
<feature type="domain" description="AAA+ ATPase" evidence="7">
    <location>
        <begin position="59"/>
        <end position="176"/>
    </location>
</feature>
<keyword evidence="4" id="KW-0547">Nucleotide-binding</keyword>
<dbReference type="Pfam" id="PF16193">
    <property type="entry name" value="AAA_assoc_2"/>
    <property type="match status" value="1"/>
</dbReference>
<evidence type="ECO:0000256" key="5">
    <source>
        <dbReference type="ARBA" id="ARBA00022840"/>
    </source>
</evidence>
<proteinExistence type="inferred from homology"/>
<dbReference type="Gene3D" id="1.20.272.10">
    <property type="match status" value="1"/>
</dbReference>
<dbReference type="FunFam" id="3.40.50.300:FF:000137">
    <property type="entry name" value="Replication-associated recombination protein A"/>
    <property type="match status" value="1"/>
</dbReference>
<dbReference type="PANTHER" id="PTHR13779">
    <property type="entry name" value="WERNER HELICASE-INTERACTING PROTEIN 1 FAMILY MEMBER"/>
    <property type="match status" value="1"/>
</dbReference>
<evidence type="ECO:0000256" key="1">
    <source>
        <dbReference type="ARBA" id="ARBA00002393"/>
    </source>
</evidence>
<dbReference type="GO" id="GO:0006310">
    <property type="term" value="P:DNA recombination"/>
    <property type="evidence" value="ECO:0007669"/>
    <property type="project" value="InterPro"/>
</dbReference>
<dbReference type="STRING" id="59926.EV02_1150"/>
<dbReference type="PANTHER" id="PTHR13779:SF7">
    <property type="entry name" value="ATPASE WRNIP1"/>
    <property type="match status" value="1"/>
</dbReference>
<dbReference type="GO" id="GO:0009378">
    <property type="term" value="F:four-way junction helicase activity"/>
    <property type="evidence" value="ECO:0007669"/>
    <property type="project" value="InterPro"/>
</dbReference>
<evidence type="ECO:0000256" key="2">
    <source>
        <dbReference type="ARBA" id="ARBA00008959"/>
    </source>
</evidence>
<dbReference type="EMBL" id="JNAS01000002">
    <property type="protein sequence ID" value="KGG08478.1"/>
    <property type="molecule type" value="Genomic_DNA"/>
</dbReference>
<organism evidence="8 9">
    <name type="scientific">Prochlorococcus marinus str. SB</name>
    <dbReference type="NCBI Taxonomy" id="59926"/>
    <lineage>
        <taxon>Bacteria</taxon>
        <taxon>Bacillati</taxon>
        <taxon>Cyanobacteriota</taxon>
        <taxon>Cyanophyceae</taxon>
        <taxon>Synechococcales</taxon>
        <taxon>Prochlorococcaceae</taxon>
        <taxon>Prochlorococcus</taxon>
    </lineage>
</organism>
<dbReference type="eggNOG" id="COG2256">
    <property type="taxonomic scope" value="Bacteria"/>
</dbReference>
<dbReference type="InterPro" id="IPR008921">
    <property type="entry name" value="DNA_pol3_clamp-load_cplx_C"/>
</dbReference>
<dbReference type="CDD" id="cd00009">
    <property type="entry name" value="AAA"/>
    <property type="match status" value="1"/>
</dbReference>
<dbReference type="Pfam" id="PF05496">
    <property type="entry name" value="RuvB_N"/>
    <property type="match status" value="1"/>
</dbReference>
<dbReference type="AlphaFoldDB" id="A0A0A2B323"/>
<protein>
    <submittedName>
        <fullName evidence="8">ATPase</fullName>
    </submittedName>
</protein>
<reference evidence="9" key="1">
    <citation type="journal article" date="2014" name="Sci. Data">
        <title>Genomes of diverse isolates of the marine cyanobacterium Prochlorococcus.</title>
        <authorList>
            <person name="Biller S."/>
            <person name="Berube P."/>
            <person name="Thompson J."/>
            <person name="Kelly L."/>
            <person name="Roggensack S."/>
            <person name="Awad L."/>
            <person name="Roache-Johnson K."/>
            <person name="Ding H."/>
            <person name="Giovannoni S.J."/>
            <person name="Moore L.R."/>
            <person name="Chisholm S.W."/>
        </authorList>
    </citation>
    <scope>NUCLEOTIDE SEQUENCE [LARGE SCALE GENOMIC DNA]</scope>
    <source>
        <strain evidence="9">SB</strain>
    </source>
</reference>
<evidence type="ECO:0000313" key="9">
    <source>
        <dbReference type="Proteomes" id="UP000030345"/>
    </source>
</evidence>
<name>A0A0A2B323_PROMR</name>
<evidence type="ECO:0000256" key="6">
    <source>
        <dbReference type="SAM" id="Coils"/>
    </source>
</evidence>
<dbReference type="FunFam" id="1.20.272.10:FF:000001">
    <property type="entry name" value="Putative AAA family ATPase"/>
    <property type="match status" value="1"/>
</dbReference>
<accession>A0A0A2B323</accession>
<feature type="coiled-coil region" evidence="6">
    <location>
        <begin position="91"/>
        <end position="118"/>
    </location>
</feature>
<dbReference type="GO" id="GO:0003677">
    <property type="term" value="F:DNA binding"/>
    <property type="evidence" value="ECO:0007669"/>
    <property type="project" value="InterPro"/>
</dbReference>
<dbReference type="Proteomes" id="UP000030345">
    <property type="component" value="Unassembled WGS sequence"/>
</dbReference>
<dbReference type="GO" id="GO:0005524">
    <property type="term" value="F:ATP binding"/>
    <property type="evidence" value="ECO:0007669"/>
    <property type="project" value="UniProtKB-KW"/>
</dbReference>
<dbReference type="InterPro" id="IPR021886">
    <property type="entry name" value="MgsA_C"/>
</dbReference>
<dbReference type="CDD" id="cd18139">
    <property type="entry name" value="HLD_clamp_RarA"/>
    <property type="match status" value="1"/>
</dbReference>
<comment type="function">
    <text evidence="1">DNA-dependent ATPase that plays important roles in cellular responses to stalled DNA replication processes.</text>
</comment>
<evidence type="ECO:0000256" key="3">
    <source>
        <dbReference type="ARBA" id="ARBA00022705"/>
    </source>
</evidence>
<dbReference type="InterPro" id="IPR008824">
    <property type="entry name" value="RuvB-like_N"/>
</dbReference>
<dbReference type="Gene3D" id="1.10.8.60">
    <property type="match status" value="1"/>
</dbReference>
<dbReference type="InterPro" id="IPR032423">
    <property type="entry name" value="AAA_assoc_2"/>
</dbReference>
<dbReference type="Gene3D" id="1.10.3710.10">
    <property type="entry name" value="DNA polymerase III clamp loader subunits, C-terminal domain"/>
    <property type="match status" value="1"/>
</dbReference>
<dbReference type="Gene3D" id="3.40.50.300">
    <property type="entry name" value="P-loop containing nucleotide triphosphate hydrolases"/>
    <property type="match status" value="1"/>
</dbReference>
<dbReference type="SUPFAM" id="SSF52540">
    <property type="entry name" value="P-loop containing nucleoside triphosphate hydrolases"/>
    <property type="match status" value="1"/>
</dbReference>
<keyword evidence="5" id="KW-0067">ATP-binding</keyword>
<comment type="similarity">
    <text evidence="2">Belongs to the AAA ATPase family. RarA/MGS1/WRNIP1 subfamily.</text>
</comment>
<dbReference type="GO" id="GO:0000731">
    <property type="term" value="P:DNA synthesis involved in DNA repair"/>
    <property type="evidence" value="ECO:0007669"/>
    <property type="project" value="TreeGrafter"/>
</dbReference>
<evidence type="ECO:0000313" key="8">
    <source>
        <dbReference type="EMBL" id="KGG08478.1"/>
    </source>
</evidence>
<keyword evidence="3" id="KW-0235">DNA replication</keyword>
<dbReference type="InterPro" id="IPR003593">
    <property type="entry name" value="AAA+_ATPase"/>
</dbReference>
<dbReference type="SMART" id="SM00382">
    <property type="entry name" value="AAA"/>
    <property type="match status" value="1"/>
</dbReference>
<dbReference type="SUPFAM" id="SSF48019">
    <property type="entry name" value="post-AAA+ oligomerization domain-like"/>
    <property type="match status" value="1"/>
</dbReference>
<evidence type="ECO:0000256" key="4">
    <source>
        <dbReference type="ARBA" id="ARBA00022741"/>
    </source>
</evidence>
<evidence type="ECO:0000259" key="7">
    <source>
        <dbReference type="SMART" id="SM00382"/>
    </source>
</evidence>
<dbReference type="Pfam" id="PF12002">
    <property type="entry name" value="MgsA_C"/>
    <property type="match status" value="1"/>
</dbReference>
<sequence>MIFDFIYMNSENLFTNYSQIENNAPLADKLRPKNLEDFFGQQPILNENSLLRSAILNDKISNFIFSGPPGVGKTTLIEIISFNTRSKLIKLNAVLSSVKELRNEIANAKDRLINSKRKTILFIDEVHRFTSVQQDALLPSIENGTITFIGATTENPFFAVNKALVSRSRIFTLLPLAEDDLQKIVQKVINHYSKQKDSKKVYLTQDAITHLIKFSGGDARTLINALEMAIETTAENDAKEININLSIAEDALQKKHIVYDKNGQNHYDVISAFIKSIRGSDPDATLFWLANMLEAGEDPNFIFRRLLISASEDIGIADPNAIVVVQSCCDAFDRVGFPEGLYFLTQASLYLAISPKSNTTKSIFKAIEIIKSTNAFDVPLHLKNNSNSYVNPHNYPDNWVVQEYLPKSLRGLKIWEPNNNGWEKTQYEELLRRKEN</sequence>
<gene>
    <name evidence="8" type="ORF">EV02_1150</name>
</gene>
<keyword evidence="6" id="KW-0175">Coiled coil</keyword>
<dbReference type="GO" id="GO:0006261">
    <property type="term" value="P:DNA-templated DNA replication"/>
    <property type="evidence" value="ECO:0007669"/>
    <property type="project" value="TreeGrafter"/>
</dbReference>
<dbReference type="GO" id="GO:0017116">
    <property type="term" value="F:single-stranded DNA helicase activity"/>
    <property type="evidence" value="ECO:0007669"/>
    <property type="project" value="TreeGrafter"/>
</dbReference>
<dbReference type="GO" id="GO:0008047">
    <property type="term" value="F:enzyme activator activity"/>
    <property type="evidence" value="ECO:0007669"/>
    <property type="project" value="TreeGrafter"/>
</dbReference>
<dbReference type="InterPro" id="IPR051314">
    <property type="entry name" value="AAA_ATPase_RarA/MGS1/WRNIP1"/>
</dbReference>